<evidence type="ECO:0000313" key="3">
    <source>
        <dbReference type="Proteomes" id="UP001148018"/>
    </source>
</evidence>
<accession>A0A9Q0D3L8</accession>
<name>A0A9Q0D3L8_9TELE</name>
<feature type="compositionally biased region" description="Low complexity" evidence="1">
    <location>
        <begin position="7"/>
        <end position="21"/>
    </location>
</feature>
<dbReference type="EMBL" id="JANIIK010004410">
    <property type="protein sequence ID" value="KAJ3580957.1"/>
    <property type="molecule type" value="Genomic_DNA"/>
</dbReference>
<organism evidence="2 3">
    <name type="scientific">Muraenolepis orangiensis</name>
    <name type="common">Patagonian moray cod</name>
    <dbReference type="NCBI Taxonomy" id="630683"/>
    <lineage>
        <taxon>Eukaryota</taxon>
        <taxon>Metazoa</taxon>
        <taxon>Chordata</taxon>
        <taxon>Craniata</taxon>
        <taxon>Vertebrata</taxon>
        <taxon>Euteleostomi</taxon>
        <taxon>Actinopterygii</taxon>
        <taxon>Neopterygii</taxon>
        <taxon>Teleostei</taxon>
        <taxon>Neoteleostei</taxon>
        <taxon>Acanthomorphata</taxon>
        <taxon>Zeiogadaria</taxon>
        <taxon>Gadariae</taxon>
        <taxon>Gadiformes</taxon>
        <taxon>Muraenolepidoidei</taxon>
        <taxon>Muraenolepididae</taxon>
        <taxon>Muraenolepis</taxon>
    </lineage>
</organism>
<protein>
    <submittedName>
        <fullName evidence="2">Uncharacterized protein</fullName>
    </submittedName>
</protein>
<gene>
    <name evidence="2" type="ORF">NHX12_017251</name>
</gene>
<sequence length="159" mass="16673">MLERAGSSPLLETLPESLSPVSFPPLPVRPRQAGSQLPCGSVGGQDPISGNREQPLAPTYSPAFVGIKTPEDMATSACPKPLQSLTLTVPVQVLSAWDLDKPYQTALAGLERREERREPITSPTAGKVTFYSNVALPCSNSIAASSPAPLSPGPQQPGT</sequence>
<keyword evidence="3" id="KW-1185">Reference proteome</keyword>
<feature type="region of interest" description="Disordered" evidence="1">
    <location>
        <begin position="1"/>
        <end position="63"/>
    </location>
</feature>
<dbReference type="Proteomes" id="UP001148018">
    <property type="component" value="Unassembled WGS sequence"/>
</dbReference>
<proteinExistence type="predicted"/>
<evidence type="ECO:0000313" key="2">
    <source>
        <dbReference type="EMBL" id="KAJ3580957.1"/>
    </source>
</evidence>
<reference evidence="2" key="1">
    <citation type="submission" date="2022-07" db="EMBL/GenBank/DDBJ databases">
        <title>Chromosome-level genome of Muraenolepis orangiensis.</title>
        <authorList>
            <person name="Kim J."/>
        </authorList>
    </citation>
    <scope>NUCLEOTIDE SEQUENCE</scope>
    <source>
        <strain evidence="2">KU_S4_2022</strain>
        <tissue evidence="2">Muscle</tissue>
    </source>
</reference>
<evidence type="ECO:0000256" key="1">
    <source>
        <dbReference type="SAM" id="MobiDB-lite"/>
    </source>
</evidence>
<dbReference type="AlphaFoldDB" id="A0A9Q0D3L8"/>
<comment type="caution">
    <text evidence="2">The sequence shown here is derived from an EMBL/GenBank/DDBJ whole genome shotgun (WGS) entry which is preliminary data.</text>
</comment>
<feature type="non-terminal residue" evidence="2">
    <location>
        <position position="159"/>
    </location>
</feature>